<accession>A0ABS2HH94</accession>
<evidence type="ECO:0000313" key="1">
    <source>
        <dbReference type="EMBL" id="MBM7036913.1"/>
    </source>
</evidence>
<keyword evidence="2" id="KW-1185">Reference proteome</keyword>
<reference evidence="1 2" key="1">
    <citation type="submission" date="2021-02" db="EMBL/GenBank/DDBJ databases">
        <authorList>
            <person name="Park J.-S."/>
        </authorList>
    </citation>
    <scope>NUCLEOTIDE SEQUENCE [LARGE SCALE GENOMIC DNA]</scope>
    <source>
        <strain evidence="1 2">188UL20-2</strain>
    </source>
</reference>
<gene>
    <name evidence="1" type="ORF">JQC93_10920</name>
</gene>
<organism evidence="1 2">
    <name type="scientific">Vibrio ulleungensis</name>
    <dbReference type="NCBI Taxonomy" id="2807619"/>
    <lineage>
        <taxon>Bacteria</taxon>
        <taxon>Pseudomonadati</taxon>
        <taxon>Pseudomonadota</taxon>
        <taxon>Gammaproteobacteria</taxon>
        <taxon>Vibrionales</taxon>
        <taxon>Vibrionaceae</taxon>
        <taxon>Vibrio</taxon>
    </lineage>
</organism>
<dbReference type="EMBL" id="JAFEUM010000004">
    <property type="protein sequence ID" value="MBM7036913.1"/>
    <property type="molecule type" value="Genomic_DNA"/>
</dbReference>
<dbReference type="RefSeq" id="WP_205158479.1">
    <property type="nucleotide sequence ID" value="NZ_JAFEUM010000004.1"/>
</dbReference>
<protein>
    <submittedName>
        <fullName evidence="1">Uncharacterized protein</fullName>
    </submittedName>
</protein>
<name>A0ABS2HH94_9VIBR</name>
<sequence length="177" mass="20289">MAFGNTAPWLIPFTQPADKGWPASELDVQSDLFDCSLEEELEDFCASHATYYETRVEAEIKVIEGEAAKMVLTTKFDIASANNLQLALRRDGFQIAHIFVEEHHLDVAKSLSLMDVEQVNRDAYFLLNDQRFRQKPKTIKWVKQALQNGVEYRSDVTYTANANVITIEFVRSQERLL</sequence>
<evidence type="ECO:0000313" key="2">
    <source>
        <dbReference type="Proteomes" id="UP000809621"/>
    </source>
</evidence>
<comment type="caution">
    <text evidence="1">The sequence shown here is derived from an EMBL/GenBank/DDBJ whole genome shotgun (WGS) entry which is preliminary data.</text>
</comment>
<proteinExistence type="predicted"/>
<dbReference type="Proteomes" id="UP000809621">
    <property type="component" value="Unassembled WGS sequence"/>
</dbReference>